<name>A0A9P5SCC5_9FUNG</name>
<keyword evidence="3" id="KW-1185">Reference proteome</keyword>
<dbReference type="AlphaFoldDB" id="A0A9P5SCC5"/>
<evidence type="ECO:0000313" key="3">
    <source>
        <dbReference type="Proteomes" id="UP000696485"/>
    </source>
</evidence>
<gene>
    <name evidence="2" type="ORF">BG006_001543</name>
</gene>
<keyword evidence="1" id="KW-0732">Signal</keyword>
<accession>A0A9P5SCC5</accession>
<evidence type="ECO:0000313" key="2">
    <source>
        <dbReference type="EMBL" id="KAF9323356.1"/>
    </source>
</evidence>
<evidence type="ECO:0000256" key="1">
    <source>
        <dbReference type="SAM" id="SignalP"/>
    </source>
</evidence>
<feature type="non-terminal residue" evidence="2">
    <location>
        <position position="60"/>
    </location>
</feature>
<comment type="caution">
    <text evidence="2">The sequence shown here is derived from an EMBL/GenBank/DDBJ whole genome shotgun (WGS) entry which is preliminary data.</text>
</comment>
<protein>
    <submittedName>
        <fullName evidence="2">Uncharacterized protein</fullName>
    </submittedName>
</protein>
<feature type="signal peptide" evidence="1">
    <location>
        <begin position="1"/>
        <end position="18"/>
    </location>
</feature>
<feature type="chain" id="PRO_5040283294" evidence="1">
    <location>
        <begin position="19"/>
        <end position="60"/>
    </location>
</feature>
<organism evidence="2 3">
    <name type="scientific">Podila minutissima</name>
    <dbReference type="NCBI Taxonomy" id="64525"/>
    <lineage>
        <taxon>Eukaryota</taxon>
        <taxon>Fungi</taxon>
        <taxon>Fungi incertae sedis</taxon>
        <taxon>Mucoromycota</taxon>
        <taxon>Mortierellomycotina</taxon>
        <taxon>Mortierellomycetes</taxon>
        <taxon>Mortierellales</taxon>
        <taxon>Mortierellaceae</taxon>
        <taxon>Podila</taxon>
    </lineage>
</organism>
<proteinExistence type="predicted"/>
<dbReference type="Proteomes" id="UP000696485">
    <property type="component" value="Unassembled WGS sequence"/>
</dbReference>
<reference evidence="2" key="1">
    <citation type="journal article" date="2020" name="Fungal Divers.">
        <title>Resolving the Mortierellaceae phylogeny through synthesis of multi-gene phylogenetics and phylogenomics.</title>
        <authorList>
            <person name="Vandepol N."/>
            <person name="Liber J."/>
            <person name="Desiro A."/>
            <person name="Na H."/>
            <person name="Kennedy M."/>
            <person name="Barry K."/>
            <person name="Grigoriev I.V."/>
            <person name="Miller A.N."/>
            <person name="O'Donnell K."/>
            <person name="Stajich J.E."/>
            <person name="Bonito G."/>
        </authorList>
    </citation>
    <scope>NUCLEOTIDE SEQUENCE</scope>
    <source>
        <strain evidence="2">NVP1</strain>
    </source>
</reference>
<sequence length="60" mass="6670">MRFFALIGLTLTAIMVSASPIVEDNAVVDENIVFMPEPFYKRALEDTNEGDRSLYRGGMG</sequence>
<dbReference type="EMBL" id="JAAAUY010001304">
    <property type="protein sequence ID" value="KAF9323356.1"/>
    <property type="molecule type" value="Genomic_DNA"/>
</dbReference>